<dbReference type="KEGG" id="sbal:HUE88_06095"/>
<protein>
    <submittedName>
        <fullName evidence="1">Uncharacterized protein</fullName>
    </submittedName>
</protein>
<gene>
    <name evidence="1" type="ORF">HUE88_06095</name>
</gene>
<dbReference type="EMBL" id="CP054492">
    <property type="protein sequence ID" value="QOY53249.1"/>
    <property type="molecule type" value="Genomic_DNA"/>
</dbReference>
<sequence length="414" mass="48881">MRQFILLIIFSNLLFGNSFNTKIIKNTEDIDFIIQNKKISQNHPLILIFDNGTHAKKVISIIENTLLNNKINFLKNNIFMINRNFQSSNELSDIDIISYLSKKLHKQQIFINMSYGYSFNLPSRYVSYTNNPFFNNKLKNELDRFQRIASVFNNKIEKLNNVTIYKSFGNYILFDDKKINMKKSTKQSLSIIYQYLCGNNYDKKIKLSNYIRNYLYTKEKIDFLNIKSYIEKNISMKSDLNNNVIKNLIRYSEVELFSQYINNSLIGNNNVKLVESINYDSIYSSYKKSDKTYPNHLKNDLDNIYIEYLKSDSLNMVRYNFSYIDKVNNFILKYQNKYPELFISVYENYSTLDLNKKNILAPQGQVFNIKYETVNEILVDNQKRFIGTSASSPQALSYGVIKYLNQNKIKLNLD</sequence>
<evidence type="ECO:0000313" key="2">
    <source>
        <dbReference type="Proteomes" id="UP000593994"/>
    </source>
</evidence>
<dbReference type="RefSeq" id="WP_194372118.1">
    <property type="nucleotide sequence ID" value="NZ_CP054492.1"/>
</dbReference>
<name>A0A7S7RP57_9BACT</name>
<organism evidence="1 2">
    <name type="scientific">Candidatus Sulfurimonas baltica</name>
    <dbReference type="NCBI Taxonomy" id="2740404"/>
    <lineage>
        <taxon>Bacteria</taxon>
        <taxon>Pseudomonadati</taxon>
        <taxon>Campylobacterota</taxon>
        <taxon>Epsilonproteobacteria</taxon>
        <taxon>Campylobacterales</taxon>
        <taxon>Sulfurimonadaceae</taxon>
        <taxon>Sulfurimonas</taxon>
    </lineage>
</organism>
<reference evidence="1 2" key="1">
    <citation type="submission" date="2020-05" db="EMBL/GenBank/DDBJ databases">
        <title>Sulfurimonas marisnigri, sp. nov., and Sulfurimonas baltica, sp. nov., manganese oxide reducing chemolithoautotrophs of the class Epsilonproteobacteria isolated from the pelagic redoxclines of the Black and Baltic Seas and emended description of the genus Sulfurimonas.</title>
        <authorList>
            <person name="Henkel J.V."/>
            <person name="Laudan C."/>
            <person name="Werner J."/>
            <person name="Neu T."/>
            <person name="Plewe S."/>
            <person name="Sproer C."/>
            <person name="Bunk B."/>
            <person name="Schulz-Vogt H.N."/>
        </authorList>
    </citation>
    <scope>NUCLEOTIDE SEQUENCE [LARGE SCALE GENOMIC DNA]</scope>
    <source>
        <strain evidence="1 2">GD2</strain>
    </source>
</reference>
<proteinExistence type="predicted"/>
<keyword evidence="2" id="KW-1185">Reference proteome</keyword>
<dbReference type="AlphaFoldDB" id="A0A7S7RP57"/>
<evidence type="ECO:0000313" key="1">
    <source>
        <dbReference type="EMBL" id="QOY53249.1"/>
    </source>
</evidence>
<dbReference type="Proteomes" id="UP000593994">
    <property type="component" value="Chromosome"/>
</dbReference>
<accession>A0A7S7RP57</accession>